<dbReference type="Pfam" id="PF00266">
    <property type="entry name" value="Aminotran_5"/>
    <property type="match status" value="2"/>
</dbReference>
<dbReference type="OrthoDB" id="9808002at2"/>
<evidence type="ECO:0000313" key="14">
    <source>
        <dbReference type="EMBL" id="EKE43520.1"/>
    </source>
</evidence>
<dbReference type="Proteomes" id="UP000006765">
    <property type="component" value="Unassembled WGS sequence"/>
</dbReference>
<dbReference type="SUPFAM" id="SSF53383">
    <property type="entry name" value="PLP-dependent transferases"/>
    <property type="match status" value="1"/>
</dbReference>
<keyword evidence="7" id="KW-0479">Metal-binding</keyword>
<dbReference type="Gene3D" id="3.90.1150.10">
    <property type="entry name" value="Aspartate Aminotransferase, domain 1"/>
    <property type="match status" value="1"/>
</dbReference>
<dbReference type="PANTHER" id="PTHR11601">
    <property type="entry name" value="CYSTEINE DESULFURYLASE FAMILY MEMBER"/>
    <property type="match status" value="1"/>
</dbReference>
<dbReference type="Gene3D" id="3.40.640.10">
    <property type="entry name" value="Type I PLP-dependent aspartate aminotransferase-like (Major domain)"/>
    <property type="match status" value="1"/>
</dbReference>
<gene>
    <name evidence="14" type="ORF">OCGS_2252</name>
</gene>
<dbReference type="EC" id="2.8.1.7" evidence="4"/>
<evidence type="ECO:0000256" key="12">
    <source>
        <dbReference type="RuleBase" id="RU004504"/>
    </source>
</evidence>
<feature type="domain" description="Aminotransferase class V" evidence="13">
    <location>
        <begin position="138"/>
        <end position="333"/>
    </location>
</feature>
<evidence type="ECO:0000256" key="8">
    <source>
        <dbReference type="ARBA" id="ARBA00022898"/>
    </source>
</evidence>
<dbReference type="InterPro" id="IPR015421">
    <property type="entry name" value="PyrdxlP-dep_Trfase_major"/>
</dbReference>
<comment type="caution">
    <text evidence="14">The sequence shown here is derived from an EMBL/GenBank/DDBJ whole genome shotgun (WGS) entry which is preliminary data.</text>
</comment>
<evidence type="ECO:0000256" key="7">
    <source>
        <dbReference type="ARBA" id="ARBA00022723"/>
    </source>
</evidence>
<protein>
    <recommendedName>
        <fullName evidence="5">Cysteine desulfurase</fullName>
        <ecNumber evidence="4">2.8.1.7</ecNumber>
    </recommendedName>
</protein>
<dbReference type="InterPro" id="IPR000192">
    <property type="entry name" value="Aminotrans_V_dom"/>
</dbReference>
<evidence type="ECO:0000256" key="5">
    <source>
        <dbReference type="ARBA" id="ARBA00013558"/>
    </source>
</evidence>
<dbReference type="GO" id="GO:0051536">
    <property type="term" value="F:iron-sulfur cluster binding"/>
    <property type="evidence" value="ECO:0007669"/>
    <property type="project" value="UniProtKB-KW"/>
</dbReference>
<dbReference type="InterPro" id="IPR016454">
    <property type="entry name" value="Cysteine_dSase"/>
</dbReference>
<evidence type="ECO:0000256" key="4">
    <source>
        <dbReference type="ARBA" id="ARBA00012239"/>
    </source>
</evidence>
<keyword evidence="8" id="KW-0663">Pyridoxal phosphate</keyword>
<comment type="function">
    <text evidence="2">Catalyzes the removal of elemental sulfur atoms from cysteine to produce alanine. Seems to participate in the biosynthesis of the nitrogenase metalloclusters by providing the inorganic sulfur required for the Fe-S core formation.</text>
</comment>
<reference evidence="14 15" key="1">
    <citation type="journal article" date="2012" name="J. Bacteriol.">
        <title>Draft Genome Sequence of Oceaniovalibus guishaninsula JLT2003T.</title>
        <authorList>
            <person name="Tang K."/>
            <person name="Liu K."/>
            <person name="Jiao N."/>
        </authorList>
    </citation>
    <scope>NUCLEOTIDE SEQUENCE [LARGE SCALE GENOMIC DNA]</scope>
    <source>
        <strain evidence="14 15">JLT2003</strain>
    </source>
</reference>
<dbReference type="RefSeq" id="WP_007427404.1">
    <property type="nucleotide sequence ID" value="NZ_AMGO01000052.1"/>
</dbReference>
<comment type="similarity">
    <text evidence="3">Belongs to the class-V pyridoxal-phosphate-dependent aminotransferase family. NifS/IscS subfamily.</text>
</comment>
<dbReference type="GO" id="GO:0046872">
    <property type="term" value="F:metal ion binding"/>
    <property type="evidence" value="ECO:0007669"/>
    <property type="project" value="UniProtKB-KW"/>
</dbReference>
<evidence type="ECO:0000256" key="1">
    <source>
        <dbReference type="ARBA" id="ARBA00001933"/>
    </source>
</evidence>
<evidence type="ECO:0000256" key="10">
    <source>
        <dbReference type="ARBA" id="ARBA00023014"/>
    </source>
</evidence>
<evidence type="ECO:0000259" key="13">
    <source>
        <dbReference type="Pfam" id="PF00266"/>
    </source>
</evidence>
<comment type="catalytic activity">
    <reaction evidence="11">
        <text>(sulfur carrier)-H + L-cysteine = (sulfur carrier)-SH + L-alanine</text>
        <dbReference type="Rhea" id="RHEA:43892"/>
        <dbReference type="Rhea" id="RHEA-COMP:14737"/>
        <dbReference type="Rhea" id="RHEA-COMP:14739"/>
        <dbReference type="ChEBI" id="CHEBI:29917"/>
        <dbReference type="ChEBI" id="CHEBI:35235"/>
        <dbReference type="ChEBI" id="CHEBI:57972"/>
        <dbReference type="ChEBI" id="CHEBI:64428"/>
        <dbReference type="EC" id="2.8.1.7"/>
    </reaction>
</comment>
<dbReference type="InterPro" id="IPR015424">
    <property type="entry name" value="PyrdxlP-dep_Trfase"/>
</dbReference>
<dbReference type="Gene3D" id="1.10.260.50">
    <property type="match status" value="1"/>
</dbReference>
<evidence type="ECO:0000256" key="3">
    <source>
        <dbReference type="ARBA" id="ARBA00006490"/>
    </source>
</evidence>
<dbReference type="InterPro" id="IPR020578">
    <property type="entry name" value="Aminotrans_V_PyrdxlP_BS"/>
</dbReference>
<evidence type="ECO:0000313" key="15">
    <source>
        <dbReference type="Proteomes" id="UP000006765"/>
    </source>
</evidence>
<evidence type="ECO:0000256" key="2">
    <source>
        <dbReference type="ARBA" id="ARBA00003120"/>
    </source>
</evidence>
<feature type="domain" description="Aminotransferase class V" evidence="13">
    <location>
        <begin position="6"/>
        <end position="83"/>
    </location>
</feature>
<dbReference type="InterPro" id="IPR015422">
    <property type="entry name" value="PyrdxlP-dep_Trfase_small"/>
</dbReference>
<dbReference type="STRING" id="1231392.OCGS_2252"/>
<dbReference type="PIRSF" id="PIRSF005572">
    <property type="entry name" value="NifS"/>
    <property type="match status" value="1"/>
</dbReference>
<evidence type="ECO:0000256" key="9">
    <source>
        <dbReference type="ARBA" id="ARBA00023004"/>
    </source>
</evidence>
<dbReference type="GO" id="GO:0031071">
    <property type="term" value="F:cysteine desulfurase activity"/>
    <property type="evidence" value="ECO:0007669"/>
    <property type="project" value="UniProtKB-EC"/>
</dbReference>
<accession>K2I3S5</accession>
<name>K2I3S5_9RHOB</name>
<evidence type="ECO:0000256" key="11">
    <source>
        <dbReference type="ARBA" id="ARBA00050776"/>
    </source>
</evidence>
<evidence type="ECO:0000256" key="6">
    <source>
        <dbReference type="ARBA" id="ARBA00022679"/>
    </source>
</evidence>
<dbReference type="EMBL" id="AMGO01000052">
    <property type="protein sequence ID" value="EKE43520.1"/>
    <property type="molecule type" value="Genomic_DNA"/>
</dbReference>
<keyword evidence="15" id="KW-1185">Reference proteome</keyword>
<dbReference type="eggNOG" id="COG1104">
    <property type="taxonomic scope" value="Bacteria"/>
</dbReference>
<dbReference type="PANTHER" id="PTHR11601:SF34">
    <property type="entry name" value="CYSTEINE DESULFURASE"/>
    <property type="match status" value="1"/>
</dbReference>
<organism evidence="14 15">
    <name type="scientific">Oceaniovalibus guishaninsula JLT2003</name>
    <dbReference type="NCBI Taxonomy" id="1231392"/>
    <lineage>
        <taxon>Bacteria</taxon>
        <taxon>Pseudomonadati</taxon>
        <taxon>Pseudomonadota</taxon>
        <taxon>Alphaproteobacteria</taxon>
        <taxon>Rhodobacterales</taxon>
        <taxon>Roseobacteraceae</taxon>
        <taxon>Oceaniovalibus</taxon>
    </lineage>
</organism>
<dbReference type="PATRIC" id="fig|1231392.3.peg.2264"/>
<keyword evidence="9" id="KW-0408">Iron</keyword>
<keyword evidence="6" id="KW-0808">Transferase</keyword>
<comment type="cofactor">
    <cofactor evidence="1 12">
        <name>pyridoxal 5'-phosphate</name>
        <dbReference type="ChEBI" id="CHEBI:597326"/>
    </cofactor>
</comment>
<keyword evidence="10" id="KW-0411">Iron-sulfur</keyword>
<sequence length="355" mass="36832">MKAARVYLDWNASAPLRPEARRAMLDAMDVTGNPSSVHTEGRAARRIVEHARAQIAEATGAQGADIVFTSGATEAAALACAGRGLSCAPVEHQAILAWCDKRLGVDADGAIAITDPGGAAVQGANSETGILQTLPPGLAVTDATQAFGKIPFAFDWMNCDMAILSAHKFGGPKGIGALLLRRGTEIAARIRGGGQELGRRAGTENVAAIAGFGAAADCASRDLAAGRWDAVAELRNILEKALASGPRQTIFVGNDVARLPNTTCIVTPDLKGETQVMRMDLAGFAVSAGSACSSGKVRGSSGLAAMGFDDAQARSAVRVSIGPATTKDDILRFADTWRRSLETQRTPAVHERSLT</sequence>
<dbReference type="AlphaFoldDB" id="K2I3S5"/>
<proteinExistence type="inferred from homology"/>
<dbReference type="PROSITE" id="PS00595">
    <property type="entry name" value="AA_TRANSFER_CLASS_5"/>
    <property type="match status" value="1"/>
</dbReference>